<evidence type="ECO:0000313" key="5">
    <source>
        <dbReference type="EMBL" id="WXT99798.1"/>
    </source>
</evidence>
<accession>A0AAU6PFN8</accession>
<keyword evidence="2 5" id="KW-0378">Hydrolase</keyword>
<dbReference type="EC" id="3.5.2.9" evidence="5"/>
<dbReference type="Pfam" id="PF02682">
    <property type="entry name" value="CT_C_D"/>
    <property type="match status" value="1"/>
</dbReference>
<reference evidence="5" key="1">
    <citation type="submission" date="2023-10" db="EMBL/GenBank/DDBJ databases">
        <title>The first scallop-associated chemosynthetic bacterial symbiont.</title>
        <authorList>
            <person name="Lin Y.-T."/>
            <person name="Sun J."/>
            <person name="Ip J.C.-H."/>
            <person name="He X."/>
            <person name="Gao Z.-M."/>
            <person name="Perez M."/>
            <person name="Xu T."/>
            <person name="Qian P.-Y."/>
            <person name="Qiu J.-W."/>
        </authorList>
    </citation>
    <scope>NUCLEOTIDE SEQUENCE</scope>
    <source>
        <strain evidence="5">Gill1</strain>
    </source>
</reference>
<organism evidence="5">
    <name type="scientific">Catillopecten margaritatus gill symbiont</name>
    <dbReference type="NCBI Taxonomy" id="3083288"/>
    <lineage>
        <taxon>Bacteria</taxon>
        <taxon>Pseudomonadati</taxon>
        <taxon>Pseudomonadota</taxon>
        <taxon>Gammaproteobacteria</taxon>
        <taxon>sulfur-oxidizing symbionts</taxon>
    </lineage>
</organism>
<evidence type="ECO:0000256" key="1">
    <source>
        <dbReference type="ARBA" id="ARBA00022741"/>
    </source>
</evidence>
<name>A0AAU6PFN8_9GAMM</name>
<dbReference type="Gene3D" id="3.30.1360.40">
    <property type="match status" value="1"/>
</dbReference>
<dbReference type="InterPro" id="IPR010016">
    <property type="entry name" value="PxpB"/>
</dbReference>
<protein>
    <submittedName>
        <fullName evidence="5">5-oxoprolinase subunit B</fullName>
        <ecNumber evidence="5">3.5.2.9</ecNumber>
    </submittedName>
</protein>
<evidence type="ECO:0000256" key="2">
    <source>
        <dbReference type="ARBA" id="ARBA00022801"/>
    </source>
</evidence>
<gene>
    <name evidence="5" type="primary">pxpB</name>
    <name evidence="5" type="ORF">Ctma_0502</name>
</gene>
<dbReference type="SMART" id="SM00796">
    <property type="entry name" value="AHS1"/>
    <property type="match status" value="1"/>
</dbReference>
<dbReference type="InterPro" id="IPR029000">
    <property type="entry name" value="Cyclophilin-like_dom_sf"/>
</dbReference>
<dbReference type="AlphaFoldDB" id="A0AAU6PFN8"/>
<dbReference type="Gene3D" id="2.40.100.10">
    <property type="entry name" value="Cyclophilin-like"/>
    <property type="match status" value="1"/>
</dbReference>
<dbReference type="GO" id="GO:0005524">
    <property type="term" value="F:ATP binding"/>
    <property type="evidence" value="ECO:0007669"/>
    <property type="project" value="UniProtKB-KW"/>
</dbReference>
<keyword evidence="3" id="KW-0067">ATP-binding</keyword>
<evidence type="ECO:0000256" key="3">
    <source>
        <dbReference type="ARBA" id="ARBA00022840"/>
    </source>
</evidence>
<dbReference type="PANTHER" id="PTHR34698">
    <property type="entry name" value="5-OXOPROLINASE SUBUNIT B"/>
    <property type="match status" value="1"/>
</dbReference>
<feature type="domain" description="Carboxyltransferase" evidence="4">
    <location>
        <begin position="2"/>
        <end position="203"/>
    </location>
</feature>
<dbReference type="NCBIfam" id="TIGR00370">
    <property type="entry name" value="5-oxoprolinase subunit PxpB"/>
    <property type="match status" value="1"/>
</dbReference>
<dbReference type="InterPro" id="IPR003833">
    <property type="entry name" value="CT_C_D"/>
</dbReference>
<sequence length="226" mass="25024">MHKIILASEDSILIYFGDKVNASLPIIIQNFANQIKATLSDVVIDVIPSYTSIQVRYDLNKIEYSAFVERVSMLLNQAIEMTSCNAKLVQIPVYYDTEVGLDLKRLLNEKNLDLPTFIALHSNQQYQVYAVGFSPAFAYLGEVDTRIQVPRLPTPRIKIPAGSVGIADNQTAVYPVDSSGGWNIVGRTPLDLSLKNPDNIRKFGVGDTVTFHSITRDEFLSSGGVL</sequence>
<dbReference type="GO" id="GO:0017168">
    <property type="term" value="F:5-oxoprolinase (ATP-hydrolyzing) activity"/>
    <property type="evidence" value="ECO:0007669"/>
    <property type="project" value="UniProtKB-EC"/>
</dbReference>
<evidence type="ECO:0000259" key="4">
    <source>
        <dbReference type="SMART" id="SM00796"/>
    </source>
</evidence>
<dbReference type="SUPFAM" id="SSF160467">
    <property type="entry name" value="PH0987 N-terminal domain-like"/>
    <property type="match status" value="1"/>
</dbReference>
<dbReference type="EMBL" id="CP138327">
    <property type="protein sequence ID" value="WXT99798.1"/>
    <property type="molecule type" value="Genomic_DNA"/>
</dbReference>
<proteinExistence type="predicted"/>
<keyword evidence="1" id="KW-0547">Nucleotide-binding</keyword>
<dbReference type="SUPFAM" id="SSF50891">
    <property type="entry name" value="Cyclophilin-like"/>
    <property type="match status" value="1"/>
</dbReference>
<dbReference type="PANTHER" id="PTHR34698:SF2">
    <property type="entry name" value="5-OXOPROLINASE SUBUNIT B"/>
    <property type="match status" value="1"/>
</dbReference>